<protein>
    <submittedName>
        <fullName evidence="2">Uncharacterized protein</fullName>
    </submittedName>
</protein>
<reference evidence="2" key="1">
    <citation type="submission" date="2023-01" db="EMBL/GenBank/DDBJ databases">
        <title>The growth and conidiation of Purpureocillium lavendulum are regulated by nitrogen source and histone H3K14 acetylation.</title>
        <authorList>
            <person name="Tang P."/>
            <person name="Han J."/>
            <person name="Zhang C."/>
            <person name="Tang P."/>
            <person name="Qi F."/>
            <person name="Zhang K."/>
            <person name="Liang L."/>
        </authorList>
    </citation>
    <scope>NUCLEOTIDE SEQUENCE</scope>
    <source>
        <strain evidence="2">YMF1.00683</strain>
    </source>
</reference>
<evidence type="ECO:0000313" key="2">
    <source>
        <dbReference type="EMBL" id="KAJ6438818.1"/>
    </source>
</evidence>
<keyword evidence="3" id="KW-1185">Reference proteome</keyword>
<comment type="caution">
    <text evidence="2">The sequence shown here is derived from an EMBL/GenBank/DDBJ whole genome shotgun (WGS) entry which is preliminary data.</text>
</comment>
<evidence type="ECO:0000313" key="3">
    <source>
        <dbReference type="Proteomes" id="UP001163105"/>
    </source>
</evidence>
<organism evidence="2 3">
    <name type="scientific">Purpureocillium lavendulum</name>
    <dbReference type="NCBI Taxonomy" id="1247861"/>
    <lineage>
        <taxon>Eukaryota</taxon>
        <taxon>Fungi</taxon>
        <taxon>Dikarya</taxon>
        <taxon>Ascomycota</taxon>
        <taxon>Pezizomycotina</taxon>
        <taxon>Sordariomycetes</taxon>
        <taxon>Hypocreomycetidae</taxon>
        <taxon>Hypocreales</taxon>
        <taxon>Ophiocordycipitaceae</taxon>
        <taxon>Purpureocillium</taxon>
    </lineage>
</organism>
<dbReference type="EMBL" id="JAQHRD010000007">
    <property type="protein sequence ID" value="KAJ6438818.1"/>
    <property type="molecule type" value="Genomic_DNA"/>
</dbReference>
<sequence>MMLVKAIASGDRRYKHQFEETRHAIEARCLSSRQGQGAGNAAKRAERAARCRQAAQQQVE</sequence>
<feature type="compositionally biased region" description="Low complexity" evidence="1">
    <location>
        <begin position="51"/>
        <end position="60"/>
    </location>
</feature>
<name>A0AB34FI11_9HYPO</name>
<feature type="region of interest" description="Disordered" evidence="1">
    <location>
        <begin position="31"/>
        <end position="60"/>
    </location>
</feature>
<dbReference type="Proteomes" id="UP001163105">
    <property type="component" value="Unassembled WGS sequence"/>
</dbReference>
<gene>
    <name evidence="2" type="ORF">O9K51_08219</name>
</gene>
<evidence type="ECO:0000256" key="1">
    <source>
        <dbReference type="SAM" id="MobiDB-lite"/>
    </source>
</evidence>
<dbReference type="AlphaFoldDB" id="A0AB34FI11"/>
<accession>A0AB34FI11</accession>
<proteinExistence type="predicted"/>